<dbReference type="Proteomes" id="UP000185494">
    <property type="component" value="Chromosome 1"/>
</dbReference>
<keyword evidence="7" id="KW-0732">Signal</keyword>
<dbReference type="InterPro" id="IPR045155">
    <property type="entry name" value="Beta-lactam_cat"/>
</dbReference>
<evidence type="ECO:0000256" key="7">
    <source>
        <dbReference type="SAM" id="SignalP"/>
    </source>
</evidence>
<dbReference type="InterPro" id="IPR012338">
    <property type="entry name" value="Beta-lactam/transpept-like"/>
</dbReference>
<name>A0A1L7AIX8_9PROT</name>
<dbReference type="GO" id="GO:0046677">
    <property type="term" value="P:response to antibiotic"/>
    <property type="evidence" value="ECO:0007669"/>
    <property type="project" value="UniProtKB-UniRule"/>
</dbReference>
<evidence type="ECO:0000313" key="9">
    <source>
        <dbReference type="EMBL" id="APT58725.1"/>
    </source>
</evidence>
<dbReference type="GO" id="GO:0030655">
    <property type="term" value="P:beta-lactam antibiotic catabolic process"/>
    <property type="evidence" value="ECO:0007669"/>
    <property type="project" value="InterPro"/>
</dbReference>
<dbReference type="STRING" id="257708.RGI145_18075"/>
<dbReference type="SUPFAM" id="SSF56601">
    <property type="entry name" value="beta-lactamase/transpeptidase-like"/>
    <property type="match status" value="1"/>
</dbReference>
<feature type="chain" id="PRO_5013358348" description="Beta-lactamase" evidence="7">
    <location>
        <begin position="28"/>
        <end position="305"/>
    </location>
</feature>
<evidence type="ECO:0000256" key="3">
    <source>
        <dbReference type="ARBA" id="ARBA00012865"/>
    </source>
</evidence>
<reference evidence="9 10" key="1">
    <citation type="submission" date="2016-05" db="EMBL/GenBank/DDBJ databases">
        <title>Complete Genome and Methylome Analysis of Psychrotrophic Bacterial Isolates from Antarctic Lake Untersee.</title>
        <authorList>
            <person name="Fomenkov A."/>
            <person name="Akimov V.N."/>
            <person name="Vasilyeva L.V."/>
            <person name="Andersen D."/>
            <person name="Vincze T."/>
            <person name="Roberts R.J."/>
        </authorList>
    </citation>
    <scope>NUCLEOTIDE SEQUENCE [LARGE SCALE GENOMIC DNA]</scope>
    <source>
        <strain evidence="9 10">U14-5</strain>
    </source>
</reference>
<evidence type="ECO:0000256" key="5">
    <source>
        <dbReference type="ARBA" id="ARBA00023251"/>
    </source>
</evidence>
<dbReference type="PRINTS" id="PR00118">
    <property type="entry name" value="BLACTAMASEA"/>
</dbReference>
<evidence type="ECO:0000256" key="2">
    <source>
        <dbReference type="ARBA" id="ARBA00009009"/>
    </source>
</evidence>
<dbReference type="AlphaFoldDB" id="A0A1L7AIX8"/>
<dbReference type="PANTHER" id="PTHR35333">
    <property type="entry name" value="BETA-LACTAMASE"/>
    <property type="match status" value="1"/>
</dbReference>
<feature type="domain" description="Beta-lactamase class A catalytic" evidence="8">
    <location>
        <begin position="59"/>
        <end position="277"/>
    </location>
</feature>
<dbReference type="Gene3D" id="3.40.710.10">
    <property type="entry name" value="DD-peptidase/beta-lactamase superfamily"/>
    <property type="match status" value="1"/>
</dbReference>
<evidence type="ECO:0000259" key="8">
    <source>
        <dbReference type="Pfam" id="PF13354"/>
    </source>
</evidence>
<evidence type="ECO:0000313" key="10">
    <source>
        <dbReference type="Proteomes" id="UP000185494"/>
    </source>
</evidence>
<dbReference type="KEGG" id="rgi:RGI145_18075"/>
<accession>A0A1L7AIX8</accession>
<keyword evidence="4 6" id="KW-0378">Hydrolase</keyword>
<keyword evidence="5 6" id="KW-0046">Antibiotic resistance</keyword>
<dbReference type="GO" id="GO:0008800">
    <property type="term" value="F:beta-lactamase activity"/>
    <property type="evidence" value="ECO:0007669"/>
    <property type="project" value="UniProtKB-UniRule"/>
</dbReference>
<dbReference type="InterPro" id="IPR000871">
    <property type="entry name" value="Beta-lactam_class-A"/>
</dbReference>
<dbReference type="PANTHER" id="PTHR35333:SF3">
    <property type="entry name" value="BETA-LACTAMASE-TYPE TRANSPEPTIDASE FOLD CONTAINING PROTEIN"/>
    <property type="match status" value="1"/>
</dbReference>
<dbReference type="RefSeq" id="WP_075799479.1">
    <property type="nucleotide sequence ID" value="NZ_CP015583.1"/>
</dbReference>
<dbReference type="PROSITE" id="PS00146">
    <property type="entry name" value="BETA_LACTAMASE_A"/>
    <property type="match status" value="1"/>
</dbReference>
<comment type="similarity">
    <text evidence="2 6">Belongs to the class-A beta-lactamase family.</text>
</comment>
<sequence>MIGRRMGMGAVAALGLGMAAGASGAQAAPGAGTGEAGGGFGTLPAAFAGIERRVGGRLGVAVLDTTTGQRAGYRETERFPLTSTFKLLAAAAVLARADAGQARLEQRIRYGREKLVTYSPETEKHAGEEGMTLAAICEAAITLSDNTAGNLMLEQLGGPAGLTAWLRSIGDEVTRLDRWETALNEAKPGDPRDTTSPAAMLASLQRVTLGEALSDKAQAHLSGWLRASRTGDKRLRAGLPAGWQAGEKTGAGERGTNNDTGLLWPPGGGAPILVAAYSTGSTAPGTERDAALAEVATAIVAAKGH</sequence>
<evidence type="ECO:0000256" key="4">
    <source>
        <dbReference type="ARBA" id="ARBA00022801"/>
    </source>
</evidence>
<dbReference type="InterPro" id="IPR023650">
    <property type="entry name" value="Beta-lactam_class-A_AS"/>
</dbReference>
<gene>
    <name evidence="9" type="ORF">RGI145_18075</name>
</gene>
<evidence type="ECO:0000256" key="6">
    <source>
        <dbReference type="RuleBase" id="RU361140"/>
    </source>
</evidence>
<dbReference type="EMBL" id="CP015583">
    <property type="protein sequence ID" value="APT58725.1"/>
    <property type="molecule type" value="Genomic_DNA"/>
</dbReference>
<dbReference type="EC" id="3.5.2.6" evidence="3 6"/>
<feature type="signal peptide" evidence="7">
    <location>
        <begin position="1"/>
        <end position="27"/>
    </location>
</feature>
<protein>
    <recommendedName>
        <fullName evidence="3 6">Beta-lactamase</fullName>
        <ecNumber evidence="3 6">3.5.2.6</ecNumber>
    </recommendedName>
</protein>
<comment type="catalytic activity">
    <reaction evidence="1 6">
        <text>a beta-lactam + H2O = a substituted beta-amino acid</text>
        <dbReference type="Rhea" id="RHEA:20401"/>
        <dbReference type="ChEBI" id="CHEBI:15377"/>
        <dbReference type="ChEBI" id="CHEBI:35627"/>
        <dbReference type="ChEBI" id="CHEBI:140347"/>
        <dbReference type="EC" id="3.5.2.6"/>
    </reaction>
</comment>
<organism evidence="9 10">
    <name type="scientific">Roseomonas gilardii</name>
    <dbReference type="NCBI Taxonomy" id="257708"/>
    <lineage>
        <taxon>Bacteria</taxon>
        <taxon>Pseudomonadati</taxon>
        <taxon>Pseudomonadota</taxon>
        <taxon>Alphaproteobacteria</taxon>
        <taxon>Acetobacterales</taxon>
        <taxon>Roseomonadaceae</taxon>
        <taxon>Roseomonas</taxon>
    </lineage>
</organism>
<dbReference type="Pfam" id="PF13354">
    <property type="entry name" value="Beta-lactamase2"/>
    <property type="match status" value="1"/>
</dbReference>
<dbReference type="NCBIfam" id="NF033103">
    <property type="entry name" value="bla_class_A"/>
    <property type="match status" value="1"/>
</dbReference>
<evidence type="ECO:0000256" key="1">
    <source>
        <dbReference type="ARBA" id="ARBA00001526"/>
    </source>
</evidence>
<proteinExistence type="inferred from homology"/>